<dbReference type="Proteomes" id="UP001583193">
    <property type="component" value="Unassembled WGS sequence"/>
</dbReference>
<keyword evidence="3" id="KW-1185">Reference proteome</keyword>
<dbReference type="SMART" id="SM01260">
    <property type="entry name" value="LANC_like"/>
    <property type="match status" value="1"/>
</dbReference>
<reference evidence="2 3" key="1">
    <citation type="journal article" date="2024" name="IMA Fungus">
        <title>IMA Genome - F19 : A genome assembly and annotation guide to empower mycologists, including annotated draft genome sequences of Ceratocystis pirilliformis, Diaporthe australafricana, Fusarium ophioides, Paecilomyces lecythidis, and Sporothrix stenoceras.</title>
        <authorList>
            <person name="Aylward J."/>
            <person name="Wilson A.M."/>
            <person name="Visagie C.M."/>
            <person name="Spraker J."/>
            <person name="Barnes I."/>
            <person name="Buitendag C."/>
            <person name="Ceriani C."/>
            <person name="Del Mar Angel L."/>
            <person name="du Plessis D."/>
            <person name="Fuchs T."/>
            <person name="Gasser K."/>
            <person name="Kramer D."/>
            <person name="Li W."/>
            <person name="Munsamy K."/>
            <person name="Piso A."/>
            <person name="Price J.L."/>
            <person name="Sonnekus B."/>
            <person name="Thomas C."/>
            <person name="van der Nest A."/>
            <person name="van Dijk A."/>
            <person name="van Heerden A."/>
            <person name="van Vuuren N."/>
            <person name="Yilmaz N."/>
            <person name="Duong T.A."/>
            <person name="van der Merwe N.A."/>
            <person name="Wingfield M.J."/>
            <person name="Wingfield B.D."/>
        </authorList>
    </citation>
    <scope>NUCLEOTIDE SEQUENCE [LARGE SCALE GENOMIC DNA]</scope>
    <source>
        <strain evidence="2 3">CMW 18167</strain>
    </source>
</reference>
<evidence type="ECO:0000256" key="1">
    <source>
        <dbReference type="SAM" id="MobiDB-lite"/>
    </source>
</evidence>
<organism evidence="2 3">
    <name type="scientific">Paecilomyces lecythidis</name>
    <dbReference type="NCBI Taxonomy" id="3004212"/>
    <lineage>
        <taxon>Eukaryota</taxon>
        <taxon>Fungi</taxon>
        <taxon>Dikarya</taxon>
        <taxon>Ascomycota</taxon>
        <taxon>Pezizomycotina</taxon>
        <taxon>Eurotiomycetes</taxon>
        <taxon>Eurotiomycetidae</taxon>
        <taxon>Eurotiales</taxon>
        <taxon>Thermoascaceae</taxon>
        <taxon>Paecilomyces</taxon>
    </lineage>
</organism>
<feature type="region of interest" description="Disordered" evidence="1">
    <location>
        <begin position="401"/>
        <end position="437"/>
    </location>
</feature>
<dbReference type="PANTHER" id="PTHR12736">
    <property type="entry name" value="LANC-LIKE PROTEIN"/>
    <property type="match status" value="1"/>
</dbReference>
<dbReference type="PRINTS" id="PR01950">
    <property type="entry name" value="LANCSUPER"/>
</dbReference>
<dbReference type="InterPro" id="IPR007822">
    <property type="entry name" value="LANC-like"/>
</dbReference>
<evidence type="ECO:0008006" key="4">
    <source>
        <dbReference type="Google" id="ProtNLM"/>
    </source>
</evidence>
<evidence type="ECO:0000313" key="2">
    <source>
        <dbReference type="EMBL" id="KAL1886161.1"/>
    </source>
</evidence>
<dbReference type="Pfam" id="PF05147">
    <property type="entry name" value="LANC_like"/>
    <property type="match status" value="1"/>
</dbReference>
<dbReference type="SUPFAM" id="SSF158745">
    <property type="entry name" value="LanC-like"/>
    <property type="match status" value="1"/>
</dbReference>
<protein>
    <recommendedName>
        <fullName evidence="4">Lanthionine synthetase C family protein</fullName>
    </recommendedName>
</protein>
<evidence type="ECO:0000313" key="3">
    <source>
        <dbReference type="Proteomes" id="UP001583193"/>
    </source>
</evidence>
<gene>
    <name evidence="2" type="ORF">Plec18167_000090</name>
</gene>
<dbReference type="InterPro" id="IPR012341">
    <property type="entry name" value="6hp_glycosidase-like_sf"/>
</dbReference>
<name>A0ABR3YCX7_9EURO</name>
<dbReference type="Gene3D" id="1.50.10.10">
    <property type="match status" value="1"/>
</dbReference>
<accession>A0ABR3YCX7</accession>
<dbReference type="PANTHER" id="PTHR12736:SF7">
    <property type="entry name" value="LANC-LIKE PROTEIN 3"/>
    <property type="match status" value="1"/>
</dbReference>
<comment type="caution">
    <text evidence="2">The sequence shown here is derived from an EMBL/GenBank/DDBJ whole genome shotgun (WGS) entry which is preliminary data.</text>
</comment>
<proteinExistence type="predicted"/>
<sequence>MGDRQLPQYHQNNLSPPKIDKQSLQAIFRELQSAIRHAVELLQNNVSLPDDPKEYGSIYSGTAGVALAFMRLHYQAKSLVMDDDPPMPDFGALTRERVLPTGPPVRLDTKRFSPLGTRKFGAVYVRSLEKCFFKRKNAEVHLRANDVGDIAAVEMHASRDAEIPPIYRYPDEPESPGEEVLYGRAGLLWALLNLQAHPFDNGNQYSFRWVFAHTKSLIDAIIINGKISRTKTWVEKHGEEGPLPLTWMREDGRCNLGAIHGVCGTLTILLQCSEWDLEPDEKSSHYPIIADTITELCKICISNNGHLPTSLPVRPSKRASPLVQICHGVPGLLLLLATAKNFSYIAKYEQPEWNEALRLGTERVWEEGLLSKGGGVCHGHAGNAWPFLLLHVVHGYSKKGLEQTPKPEAESSTQIGGHVTRSAGRKKASAEEDSPGDSYLSKALAMLLYARKTQPFSDSAEARRNFRIPDRPYSLFEGLAGTVCAWADACVVIRMRLRKMELAEELGRPLTQEDMKTDETWEQHSARLLGIVGFGGMGLTGGL</sequence>
<dbReference type="CDD" id="cd04794">
    <property type="entry name" value="euk_LANCL"/>
    <property type="match status" value="1"/>
</dbReference>
<dbReference type="EMBL" id="JAVDPF010000001">
    <property type="protein sequence ID" value="KAL1886161.1"/>
    <property type="molecule type" value="Genomic_DNA"/>
</dbReference>